<reference evidence="2 3" key="1">
    <citation type="submission" date="2018-02" db="EMBL/GenBank/DDBJ databases">
        <title>Genome sequence of the basidiomycete white-rot fungus Phlebia centrifuga.</title>
        <authorList>
            <person name="Granchi Z."/>
            <person name="Peng M."/>
            <person name="de Vries R.P."/>
            <person name="Hilden K."/>
            <person name="Makela M.R."/>
            <person name="Grigoriev I."/>
            <person name="Riley R."/>
        </authorList>
    </citation>
    <scope>NUCLEOTIDE SEQUENCE [LARGE SCALE GENOMIC DNA]</scope>
    <source>
        <strain evidence="2 3">FBCC195</strain>
    </source>
</reference>
<evidence type="ECO:0000256" key="1">
    <source>
        <dbReference type="SAM" id="MobiDB-lite"/>
    </source>
</evidence>
<dbReference type="PANTHER" id="PTHR31912">
    <property type="entry name" value="IP13529P"/>
    <property type="match status" value="1"/>
</dbReference>
<keyword evidence="3" id="KW-1185">Reference proteome</keyword>
<feature type="region of interest" description="Disordered" evidence="1">
    <location>
        <begin position="1221"/>
        <end position="1259"/>
    </location>
</feature>
<dbReference type="Proteomes" id="UP000186601">
    <property type="component" value="Unassembled WGS sequence"/>
</dbReference>
<feature type="compositionally biased region" description="Acidic residues" evidence="1">
    <location>
        <begin position="160"/>
        <end position="177"/>
    </location>
</feature>
<organism evidence="2 3">
    <name type="scientific">Hermanssonia centrifuga</name>
    <dbReference type="NCBI Taxonomy" id="98765"/>
    <lineage>
        <taxon>Eukaryota</taxon>
        <taxon>Fungi</taxon>
        <taxon>Dikarya</taxon>
        <taxon>Basidiomycota</taxon>
        <taxon>Agaricomycotina</taxon>
        <taxon>Agaricomycetes</taxon>
        <taxon>Polyporales</taxon>
        <taxon>Meruliaceae</taxon>
        <taxon>Hermanssonia</taxon>
    </lineage>
</organism>
<dbReference type="OrthoDB" id="2506088at2759"/>
<dbReference type="EMBL" id="MLYV02000973">
    <property type="protein sequence ID" value="PSR74648.1"/>
    <property type="molecule type" value="Genomic_DNA"/>
</dbReference>
<dbReference type="PANTHER" id="PTHR31912:SF34">
    <property type="entry name" value="NOTOCHORD-RELATED PROTEIN"/>
    <property type="match status" value="1"/>
</dbReference>
<dbReference type="STRING" id="98765.A0A2R6NQ68"/>
<dbReference type="AlphaFoldDB" id="A0A2R6NQ68"/>
<gene>
    <name evidence="2" type="ORF">PHLCEN_2v9664</name>
</gene>
<sequence>MLSLSGDRDFEVNGNWGCCTVCPGSKWTQTKNLRAHAKLACYIASSKRAAVLASRTHSAPLHFLQATVEGYVSDDEWEDLIEEPYHLPDENTHQVDHDSLNSLSTLVGMFHAEALRVGVSLTGDDLPPNKAFIAFQEALAGTTIVDAALWPHNEEMPSVETDENVEEQDYSQEEADDATPLSAQEISENYFGAGRGLPEEEYFPYPNQAMMKTDILFSSPRLRFSRTQQEAVLAWGKELGARNVPSLYSLAKFQADSKRALGDPMVKVQTASGNVLYMNDPVKLLAKMYAHLPTRKLLHSLSELTPNKLKEVWQADKWLFEVSDDVLTPMIRQGDKDFYVNELTYCVDGRWFIPERYFEHEGKMFALGRAVTSNPAGLIVSDKCSTVACATFVNNWPEIDTANHGGIQFAPQSVCYAACMPNPDRELADGLEWECPPLIVFIDDVSGNSTKQWNVHYSSYMSHGGLPRREIEKERNIQFLATSPHASPMEILQAICDAIKKSGGKTPMKIWDSLRERYILICPWLLFLPGDNPMQSEACSHIGLNANQFCRCCHAGGTQEYKQSDEGFVTLLKPGHPRVVEETREAILSQLVLSTHASAEKPVKDAMTASGVKDSFAISIIHKLIATGKELRRATLARKALSPDAVNSLLTDELKKYQGKPIMNPLLDMPGFDVHKDTPVEPLHTHLLGIVKYFWAQTVWIMEKDKKLTIFQARLNSLSQSGLNIPQIMADYMCRYCGGLIGKHFKTISQVMVFAITNLVSEDLKNTWLAIGRLTVLIWQTDIQDRGQYLVELLQAIKDVQDFAATLSPGILITKIKFHVLRHLIDHVPRFGPAVLLSTERYESFNQIFRLCSIHSNRQAPSRDIATAFANLDRCRHIVTGGYWFDEQCGRWVQASHHVREYLKNHTLDSRLLGIPMAEKTRAGVTYQSRYGFLEFADLPSRHGVWDQAKSIISHIGDTAECGNAVLVRIEGGKNSPLAFAFIQNILTPTSASHHESQPCVVIALARLEDELHPQLHMPVLSQSTQVRLIDGHDIVCVVNIQHNCLHGGCTVSGTQRLMQEREATSCTRPTVVHVETGQYIINMAALHNHDYIRHALPSSLRLFPAFFSDWGALHWAAAASLRDQKLQKKLAKEASSRKQAEDARRASTVVGGEIASLVRLRDSEDLEPDMDLEIEPSYSMGIVGSLPDLHVEQGHNTIADEEADTGNLVCEQSALVLPEGSDMTEEQPVMPVKRKRKRAAADPSAAAGRAKELRNILR</sequence>
<protein>
    <submittedName>
        <fullName evidence="2">Uncharacterized protein</fullName>
    </submittedName>
</protein>
<feature type="region of interest" description="Disordered" evidence="1">
    <location>
        <begin position="157"/>
        <end position="182"/>
    </location>
</feature>
<evidence type="ECO:0000313" key="3">
    <source>
        <dbReference type="Proteomes" id="UP000186601"/>
    </source>
</evidence>
<comment type="caution">
    <text evidence="2">The sequence shown here is derived from an EMBL/GenBank/DDBJ whole genome shotgun (WGS) entry which is preliminary data.</text>
</comment>
<evidence type="ECO:0000313" key="2">
    <source>
        <dbReference type="EMBL" id="PSR74648.1"/>
    </source>
</evidence>
<feature type="compositionally biased region" description="Basic and acidic residues" evidence="1">
    <location>
        <begin position="1250"/>
        <end position="1259"/>
    </location>
</feature>
<name>A0A2R6NQ68_9APHY</name>
<proteinExistence type="predicted"/>
<accession>A0A2R6NQ68</accession>